<organism evidence="1 2">
    <name type="scientific">Lepagella muris</name>
    <dbReference type="NCBI Taxonomy" id="3032870"/>
    <lineage>
        <taxon>Bacteria</taxon>
        <taxon>Pseudomonadati</taxon>
        <taxon>Bacteroidota</taxon>
        <taxon>Bacteroidia</taxon>
        <taxon>Bacteroidales</taxon>
        <taxon>Muribaculaceae</taxon>
        <taxon>Lepagella</taxon>
    </lineage>
</organism>
<comment type="caution">
    <text evidence="1">The sequence shown here is derived from an EMBL/GenBank/DDBJ whole genome shotgun (WGS) entry which is preliminary data.</text>
</comment>
<protein>
    <submittedName>
        <fullName evidence="1">HAD-IIIA family hydrolase</fullName>
    </submittedName>
</protein>
<gene>
    <name evidence="1" type="ORF">E5331_01775</name>
</gene>
<accession>A0AC61RHT9</accession>
<evidence type="ECO:0000313" key="1">
    <source>
        <dbReference type="EMBL" id="TGY80478.1"/>
    </source>
</evidence>
<name>A0AC61RHT9_9BACT</name>
<sequence>MSGINYDLSKIKGFVFDVDGVLSPSTIPLGEDGYPRRMVNIKDGYALQLAVKKGYRIAIITGGKGIAIQTRFESLGIKDIYTGASKKLPILKEWLSKENLSPEEVAFMGDDIPDLQCLRHVGLPCAPYDACWEAKETAAYISKFSGGYGCGRDIIEQTMKAQGKWMSDAEAFGW</sequence>
<dbReference type="Proteomes" id="UP000306319">
    <property type="component" value="Unassembled WGS sequence"/>
</dbReference>
<reference evidence="1" key="1">
    <citation type="submission" date="2019-04" db="EMBL/GenBank/DDBJ databases">
        <title>Microbes associate with the intestines of laboratory mice.</title>
        <authorList>
            <person name="Navarre W."/>
            <person name="Wong E."/>
            <person name="Huang K."/>
            <person name="Tropini C."/>
            <person name="Ng K."/>
            <person name="Yu B."/>
        </authorList>
    </citation>
    <scope>NUCLEOTIDE SEQUENCE</scope>
    <source>
        <strain evidence="1">NM04_E33</strain>
    </source>
</reference>
<evidence type="ECO:0000313" key="2">
    <source>
        <dbReference type="Proteomes" id="UP000306319"/>
    </source>
</evidence>
<keyword evidence="2" id="KW-1185">Reference proteome</keyword>
<keyword evidence="1" id="KW-0378">Hydrolase</keyword>
<proteinExistence type="predicted"/>
<dbReference type="EMBL" id="SRYB01000002">
    <property type="protein sequence ID" value="TGY80478.1"/>
    <property type="molecule type" value="Genomic_DNA"/>
</dbReference>